<name>A0ABD3ENT4_9LAMI</name>
<gene>
    <name evidence="8" type="ORF">CASFOL_000665</name>
</gene>
<feature type="compositionally biased region" description="Polar residues" evidence="6">
    <location>
        <begin position="177"/>
        <end position="192"/>
    </location>
</feature>
<dbReference type="Gene3D" id="2.40.50.140">
    <property type="entry name" value="Nucleic acid-binding proteins"/>
    <property type="match status" value="4"/>
</dbReference>
<evidence type="ECO:0000256" key="5">
    <source>
        <dbReference type="ARBA" id="ARBA00023204"/>
    </source>
</evidence>
<dbReference type="AlphaFoldDB" id="A0ABD3ENT4"/>
<dbReference type="GO" id="GO:0006310">
    <property type="term" value="P:DNA recombination"/>
    <property type="evidence" value="ECO:0007669"/>
    <property type="project" value="UniProtKB-KW"/>
</dbReference>
<dbReference type="GO" id="GO:0006281">
    <property type="term" value="P:DNA repair"/>
    <property type="evidence" value="ECO:0007669"/>
    <property type="project" value="UniProtKB-KW"/>
</dbReference>
<protein>
    <recommendedName>
        <fullName evidence="7">Tower domain-containing protein</fullName>
    </recommendedName>
</protein>
<dbReference type="FunFam" id="2.40.50.140:FF:000262">
    <property type="entry name" value="Protein BREAST CANCER SUSCEPTIBILITY 2 homolog B"/>
    <property type="match status" value="1"/>
</dbReference>
<dbReference type="SMART" id="SM01341">
    <property type="entry name" value="Tower"/>
    <property type="match status" value="1"/>
</dbReference>
<keyword evidence="2" id="KW-0227">DNA damage</keyword>
<dbReference type="InterPro" id="IPR015525">
    <property type="entry name" value="BRCA2"/>
</dbReference>
<keyword evidence="9" id="KW-1185">Reference proteome</keyword>
<feature type="region of interest" description="Disordered" evidence="6">
    <location>
        <begin position="177"/>
        <end position="217"/>
    </location>
</feature>
<evidence type="ECO:0000259" key="7">
    <source>
        <dbReference type="SMART" id="SM01341"/>
    </source>
</evidence>
<feature type="domain" description="Tower" evidence="7">
    <location>
        <begin position="840"/>
        <end position="881"/>
    </location>
</feature>
<sequence>MSTWQIFSDARNNFRWEMSDQQLQKEEQCDAVPQQHTNTGRLPSMADLLLLGCSKLVENGMANSENSPLFRTALGKSVDVKQSSIAKAHSVLGAIDDTGNLSHRENEYASLKPTSGIDSLKPAVLMKSGPQSASGDVVNMSNSMFQTASGKKVNLSSAGLLRAKTLLALDESYDQESMNGFGQQQKQSTSTDRLAWDNPSHLETQGPGNLNISSSASGNVVNMSNSMFQTASGKKVNLSAAGLLRAKTLLDEKDEQESTNGFEQKQKQSTSSDRPAWDNPLHLETSNLNISSSTKILSSSIKSGFCKSEPIKFSDFMNAAANPSPVKFLTSGGRSISVSNDALQRAKSLLGNPACDSFLNEASTAGVEGKLSCASNPNNYSSTPLFSKQTDISDSSSMVFTSPPRSHSYRKQSFGKLEKLHQGNNLITQFDAEAEVKSSNRPYNALISDRKPLRENLYSDKMDVENASQPKVDPSRRPFNGALVDISNTMNTDCMVSKQYLGEKKRLRRFSSALPFKKPRSSFVTPLKKNNSSATKDLSRIASKEVCFKQRVSTRYPIQVSRAYLKEYLLQPPSLQKELKNLPEYVRRMNPVAAESYTFRNKIPSDCIGPETFYLMLSQSGASIQYLTKEWVANHYKWIVWKLASYERCYPAKFAGKLLTVSNVVEELRYRYEREVNHGHRSSIKKILDGDVAPSSMMVLCISSVVENLDPDLRNQSVSLDGKDRASRIELTDGWYSVKALLDEPLSRKLASGKLFLGQKLRICGAKLNGWVGPISPFEASQETSLFLHMNGTYRCHWADRLGLCNRAGDPLAFRCIKATGGAVPSTLVGVMRIYPLLYKERLKNGSFIVRSERVEATALQLYNQRIDVVAEGIISAFQRETEFDVGDDHESEEGAKLMKLLETAAEPEVLMAGMSSKQLICFASYKTKLEATRQSEMKISIEKALEAAGLKERDVTPFLRVKVVGLANKCDSLHCGPRQGLITLWSPTQKQILELCEGQAYIVDGLVPSRSDSGILYLQARGSSSNWLPLSPPIMEKFEPFFTARSSTSLSSLGKVPLSSEFDIAAFVVYVGEVYRQGHLQKQWVFVTDGSTNEFCSSDAILAINFCSPCVEFDSCTPVNSNISGSVVGFVNLTKRPRDQVNGIWVAEATENSDYFLNYDTAGRNHLKNAAASVLKWAKSSSKIVEKLKQSVLSVIRNSNGGC</sequence>
<keyword evidence="5" id="KW-0234">DNA repair</keyword>
<evidence type="ECO:0000313" key="9">
    <source>
        <dbReference type="Proteomes" id="UP001632038"/>
    </source>
</evidence>
<feature type="compositionally biased region" description="Polar residues" evidence="6">
    <location>
        <begin position="258"/>
        <end position="273"/>
    </location>
</feature>
<dbReference type="PROSITE" id="PS50138">
    <property type="entry name" value="BRCA2_REPEAT"/>
    <property type="match status" value="3"/>
</dbReference>
<keyword evidence="3" id="KW-0238">DNA-binding</keyword>
<evidence type="ECO:0000256" key="1">
    <source>
        <dbReference type="ARBA" id="ARBA00022737"/>
    </source>
</evidence>
<reference evidence="9" key="1">
    <citation type="journal article" date="2024" name="IScience">
        <title>Strigolactones Initiate the Formation of Haustorium-like Structures in Castilleja.</title>
        <authorList>
            <person name="Buerger M."/>
            <person name="Peterson D."/>
            <person name="Chory J."/>
        </authorList>
    </citation>
    <scope>NUCLEOTIDE SEQUENCE [LARGE SCALE GENOMIC DNA]</scope>
</reference>
<dbReference type="PANTHER" id="PTHR11289">
    <property type="entry name" value="BREAST CANCER TYPE 2 SUSCEPTIBILITY PROTEIN BRCA2"/>
    <property type="match status" value="1"/>
</dbReference>
<dbReference type="EMBL" id="JAVIJP010000002">
    <property type="protein sequence ID" value="KAL3654879.1"/>
    <property type="molecule type" value="Genomic_DNA"/>
</dbReference>
<comment type="caution">
    <text evidence="8">The sequence shown here is derived from an EMBL/GenBank/DDBJ whole genome shotgun (WGS) entry which is preliminary data.</text>
</comment>
<dbReference type="PANTHER" id="PTHR11289:SF0">
    <property type="entry name" value="BREAST CANCER TYPE 2 SUSCEPTIBILITY PROTEIN"/>
    <property type="match status" value="1"/>
</dbReference>
<dbReference type="InterPro" id="IPR015187">
    <property type="entry name" value="BRCA2_OB_1"/>
</dbReference>
<accession>A0ABD3ENT4</accession>
<evidence type="ECO:0000256" key="6">
    <source>
        <dbReference type="SAM" id="MobiDB-lite"/>
    </source>
</evidence>
<feature type="compositionally biased region" description="Polar residues" evidence="6">
    <location>
        <begin position="201"/>
        <end position="217"/>
    </location>
</feature>
<organism evidence="8 9">
    <name type="scientific">Castilleja foliolosa</name>
    <dbReference type="NCBI Taxonomy" id="1961234"/>
    <lineage>
        <taxon>Eukaryota</taxon>
        <taxon>Viridiplantae</taxon>
        <taxon>Streptophyta</taxon>
        <taxon>Embryophyta</taxon>
        <taxon>Tracheophyta</taxon>
        <taxon>Spermatophyta</taxon>
        <taxon>Magnoliopsida</taxon>
        <taxon>eudicotyledons</taxon>
        <taxon>Gunneridae</taxon>
        <taxon>Pentapetalae</taxon>
        <taxon>asterids</taxon>
        <taxon>lamiids</taxon>
        <taxon>Lamiales</taxon>
        <taxon>Orobanchaceae</taxon>
        <taxon>Pedicularideae</taxon>
        <taxon>Castillejinae</taxon>
        <taxon>Castilleja</taxon>
    </lineage>
</organism>
<evidence type="ECO:0000256" key="3">
    <source>
        <dbReference type="ARBA" id="ARBA00023125"/>
    </source>
</evidence>
<dbReference type="GO" id="GO:0003677">
    <property type="term" value="F:DNA binding"/>
    <property type="evidence" value="ECO:0007669"/>
    <property type="project" value="UniProtKB-KW"/>
</dbReference>
<feature type="region of interest" description="Disordered" evidence="6">
    <location>
        <begin position="251"/>
        <end position="281"/>
    </location>
</feature>
<dbReference type="SUPFAM" id="SSF81872">
    <property type="entry name" value="BRCA2 helical domain"/>
    <property type="match status" value="1"/>
</dbReference>
<dbReference type="InterPro" id="IPR015252">
    <property type="entry name" value="BRCA2_hlx"/>
</dbReference>
<dbReference type="InterPro" id="IPR036315">
    <property type="entry name" value="BRCA2_hlx_sf"/>
</dbReference>
<dbReference type="Pfam" id="PF09103">
    <property type="entry name" value="BRCA-2_OB1"/>
    <property type="match status" value="1"/>
</dbReference>
<evidence type="ECO:0000313" key="8">
    <source>
        <dbReference type="EMBL" id="KAL3654879.1"/>
    </source>
</evidence>
<dbReference type="Pfam" id="PF00634">
    <property type="entry name" value="BRCA2"/>
    <property type="match status" value="3"/>
</dbReference>
<dbReference type="InterPro" id="IPR015205">
    <property type="entry name" value="Tower_dom"/>
</dbReference>
<dbReference type="InterPro" id="IPR002093">
    <property type="entry name" value="BRCA2_repeat"/>
</dbReference>
<keyword evidence="4" id="KW-0233">DNA recombination</keyword>
<dbReference type="SUPFAM" id="SSF50249">
    <property type="entry name" value="Nucleic acid-binding proteins"/>
    <property type="match status" value="3"/>
</dbReference>
<dbReference type="InterPro" id="IPR012340">
    <property type="entry name" value="NA-bd_OB-fold"/>
</dbReference>
<dbReference type="Pfam" id="PF09169">
    <property type="entry name" value="BRCA-2_helical"/>
    <property type="match status" value="1"/>
</dbReference>
<dbReference type="Proteomes" id="UP001632038">
    <property type="component" value="Unassembled WGS sequence"/>
</dbReference>
<proteinExistence type="predicted"/>
<evidence type="ECO:0000256" key="2">
    <source>
        <dbReference type="ARBA" id="ARBA00022763"/>
    </source>
</evidence>
<dbReference type="CDD" id="cd04493">
    <property type="entry name" value="BRCA2DBD_OB1"/>
    <property type="match status" value="1"/>
</dbReference>
<keyword evidence="1" id="KW-0677">Repeat</keyword>
<evidence type="ECO:0000256" key="4">
    <source>
        <dbReference type="ARBA" id="ARBA00023172"/>
    </source>
</evidence>
<dbReference type="SUPFAM" id="SSF81878">
    <property type="entry name" value="BRCA2 tower domain"/>
    <property type="match status" value="1"/>
</dbReference>